<organism evidence="2 3">
    <name type="scientific">Kitasatospora aureofaciens</name>
    <name type="common">Streptomyces aureofaciens</name>
    <dbReference type="NCBI Taxonomy" id="1894"/>
    <lineage>
        <taxon>Bacteria</taxon>
        <taxon>Bacillati</taxon>
        <taxon>Actinomycetota</taxon>
        <taxon>Actinomycetes</taxon>
        <taxon>Kitasatosporales</taxon>
        <taxon>Streptomycetaceae</taxon>
        <taxon>Kitasatospora</taxon>
    </lineage>
</organism>
<protein>
    <submittedName>
        <fullName evidence="2">Uncharacterized protein</fullName>
    </submittedName>
</protein>
<evidence type="ECO:0000313" key="2">
    <source>
        <dbReference type="EMBL" id="OEV39787.1"/>
    </source>
</evidence>
<sequence>MPPWSGGAQPPVLGHAARSIPKATLVPVKVDGPPRSSGFVEHAYLRRLGLRPDEVAALRGRLTAELPWELLAASAADPGDRPLRAAVLAAAHGPALRALGGELEGLRRADATAEGRARAGRAAAANAAYDHNAAVEPIGMLNLERLEMAPAGIERGELVATVPLAPLEETAVTQKEWSVTSKEFSSIVTDSLENVSETGVTDNTELAQSTTNQLQHSNQFNVTGTVSGGISLISGSASSGMTSQSADSQSATDSRKHATAITQKASARTKQEHKVTITTTTVTGSSETTTRTLRNASPTDAVRIDYFSMMRKWRVRLYRSGLRLTYDLAIPEPAGALRQSYAELASLEARLGPFRFDVPHSDITEKVRAGENQAHYLVLAERYGAAVPLAPGPHPDIHVNVTAPNNDGAAIFDAPPLNVPDRYWIKNLQFRFTSESRTGDYNYNLKVLGSSIPEWNEPFGTHGPVDLADPVNGALLAHASGPCTVSFHLVNNRQTWLSLTAVVEPTDEARRQWQNDVWAALFNAAQTKYYAEQQDLAARAAALRERLNGVDTLTLRREESDEIMKGVLRFLLGADYHLMPSEVVDAFKASVGNDPDRLGRGAGFPGDDTGSLGTSSAAWAAVLGHEAEVAFVNQAIEWENVVTFLYSYFWDAPAAWPFVSRISHPDANRQAFLRAGSARVVLTVRKGWEEAWVRFAEGGFRGAPLPADHPYLTIAREIAAYDDRNYPGIPPANPGSSSLLLEDEVVTTCAAVVQPAAGGAPVLVPVASSEGFDPGTVVVVDEYDDRRIQENATVVRVPDDGHLLLSGLAHRHDGSLTPFPVRRPGHRGTLIAKWNEYTPTSGTDIAVSSPLKDIA</sequence>
<accession>A0A1E7NGI2</accession>
<evidence type="ECO:0000256" key="1">
    <source>
        <dbReference type="SAM" id="MobiDB-lite"/>
    </source>
</evidence>
<keyword evidence="3" id="KW-1185">Reference proteome</keyword>
<feature type="region of interest" description="Disordered" evidence="1">
    <location>
        <begin position="236"/>
        <end position="274"/>
    </location>
</feature>
<evidence type="ECO:0000313" key="3">
    <source>
        <dbReference type="Proteomes" id="UP000037395"/>
    </source>
</evidence>
<gene>
    <name evidence="2" type="ORF">HS99_0000350</name>
</gene>
<feature type="compositionally biased region" description="Low complexity" evidence="1">
    <location>
        <begin position="236"/>
        <end position="252"/>
    </location>
</feature>
<dbReference type="EMBL" id="JPRF03000001">
    <property type="protein sequence ID" value="OEV39787.1"/>
    <property type="molecule type" value="Genomic_DNA"/>
</dbReference>
<name>A0A1E7NGI2_KITAU</name>
<comment type="caution">
    <text evidence="2">The sequence shown here is derived from an EMBL/GenBank/DDBJ whole genome shotgun (WGS) entry which is preliminary data.</text>
</comment>
<reference evidence="2" key="1">
    <citation type="submission" date="2016-08" db="EMBL/GenBank/DDBJ databases">
        <title>Sequencing, Assembly and Comparative Genomics of S. aureofaciens ATCC 10762.</title>
        <authorList>
            <person name="Gradnigo J.S."/>
            <person name="Johnson N."/>
            <person name="Somerville G.A."/>
        </authorList>
    </citation>
    <scope>NUCLEOTIDE SEQUENCE [LARGE SCALE GENOMIC DNA]</scope>
    <source>
        <strain evidence="2">ATCC 10762</strain>
    </source>
</reference>
<dbReference type="AlphaFoldDB" id="A0A1E7NGI2"/>
<dbReference type="Proteomes" id="UP000037395">
    <property type="component" value="Unassembled WGS sequence"/>
</dbReference>
<proteinExistence type="predicted"/>